<evidence type="ECO:0000313" key="2">
    <source>
        <dbReference type="Proteomes" id="UP000218387"/>
    </source>
</evidence>
<dbReference type="EMBL" id="CP029487">
    <property type="protein sequence ID" value="QCT73047.1"/>
    <property type="molecule type" value="Genomic_DNA"/>
</dbReference>
<dbReference type="KEGG" id="emt:CPZ25_017495"/>
<dbReference type="RefSeq" id="WP_096920061.1">
    <property type="nucleotide sequence ID" value="NZ_CP029487.1"/>
</dbReference>
<evidence type="ECO:0000313" key="1">
    <source>
        <dbReference type="EMBL" id="QCT73047.1"/>
    </source>
</evidence>
<dbReference type="Proteomes" id="UP000218387">
    <property type="component" value="Chromosome"/>
</dbReference>
<proteinExistence type="predicted"/>
<accession>A0A4P9CBT2</accession>
<name>A0A4P9CBT2_EUBML</name>
<evidence type="ECO:0008006" key="3">
    <source>
        <dbReference type="Google" id="ProtNLM"/>
    </source>
</evidence>
<reference evidence="1 2" key="1">
    <citation type="submission" date="2018-05" db="EMBL/GenBank/DDBJ databases">
        <title>Genome comparison of Eubacterium sp.</title>
        <authorList>
            <person name="Feng Y."/>
            <person name="Sanchez-Andrea I."/>
            <person name="Stams A.J.M."/>
            <person name="De Vos W.M."/>
        </authorList>
    </citation>
    <scope>NUCLEOTIDE SEQUENCE [LARGE SCALE GENOMIC DNA]</scope>
    <source>
        <strain evidence="1 2">YI</strain>
    </source>
</reference>
<protein>
    <recommendedName>
        <fullName evidence="3">DNA-binding protein</fullName>
    </recommendedName>
</protein>
<sequence length="94" mass="10762">MAATMPMRFNIIKQIIDSPDGLNPQQVYERISPYYKGEKQCSEKEIDAQLMSLKGTGLVEITNTIERSDGFLESTYVITAYGRERSQKYIGEYL</sequence>
<dbReference type="AlphaFoldDB" id="A0A4P9CBT2"/>
<organism evidence="1 2">
    <name type="scientific">Eubacterium maltosivorans</name>
    <dbReference type="NCBI Taxonomy" id="2041044"/>
    <lineage>
        <taxon>Bacteria</taxon>
        <taxon>Bacillati</taxon>
        <taxon>Bacillota</taxon>
        <taxon>Clostridia</taxon>
        <taxon>Eubacteriales</taxon>
        <taxon>Eubacteriaceae</taxon>
        <taxon>Eubacterium</taxon>
    </lineage>
</organism>
<gene>
    <name evidence="1" type="ORF">CPZ25_017495</name>
</gene>
<keyword evidence="2" id="KW-1185">Reference proteome</keyword>